<dbReference type="PANTHER" id="PTHR10290:SF24">
    <property type="entry name" value="DNA TOPOISOMERASE I"/>
    <property type="match status" value="1"/>
</dbReference>
<dbReference type="InterPro" id="IPR051062">
    <property type="entry name" value="Topoisomerase_IB"/>
</dbReference>
<dbReference type="Gene3D" id="1.10.10.41">
    <property type="entry name" value="Yeast DNA topoisomerase - domain 1"/>
    <property type="match status" value="1"/>
</dbReference>
<organism evidence="2 3">
    <name type="scientific">Crocodylus porosus</name>
    <name type="common">Saltwater crocodile</name>
    <name type="synonym">Estuarine crocodile</name>
    <dbReference type="NCBI Taxonomy" id="8502"/>
    <lineage>
        <taxon>Eukaryota</taxon>
        <taxon>Metazoa</taxon>
        <taxon>Chordata</taxon>
        <taxon>Craniata</taxon>
        <taxon>Vertebrata</taxon>
        <taxon>Euteleostomi</taxon>
        <taxon>Archelosauria</taxon>
        <taxon>Archosauria</taxon>
        <taxon>Crocodylia</taxon>
        <taxon>Longirostres</taxon>
        <taxon>Crocodylidae</taxon>
        <taxon>Crocodylus</taxon>
    </lineage>
</organism>
<dbReference type="SUPFAM" id="SSF56741">
    <property type="entry name" value="Eukaryotic DNA topoisomerase I, N-terminal DNA-binding fragment"/>
    <property type="match status" value="1"/>
</dbReference>
<evidence type="ECO:0000259" key="1">
    <source>
        <dbReference type="Pfam" id="PF02919"/>
    </source>
</evidence>
<proteinExistence type="predicted"/>
<dbReference type="GO" id="GO:0006265">
    <property type="term" value="P:DNA topological change"/>
    <property type="evidence" value="ECO:0007669"/>
    <property type="project" value="InterPro"/>
</dbReference>
<dbReference type="AlphaFoldDB" id="A0A7M4EEZ8"/>
<dbReference type="GO" id="GO:0003917">
    <property type="term" value="F:DNA topoisomerase type I (single strand cut, ATP-independent) activity"/>
    <property type="evidence" value="ECO:0007669"/>
    <property type="project" value="InterPro"/>
</dbReference>
<evidence type="ECO:0000313" key="2">
    <source>
        <dbReference type="Ensembl" id="ENSCPRP00005008841.1"/>
    </source>
</evidence>
<dbReference type="GO" id="GO:0005730">
    <property type="term" value="C:nucleolus"/>
    <property type="evidence" value="ECO:0007669"/>
    <property type="project" value="TreeGrafter"/>
</dbReference>
<name>A0A7M4EEZ8_CROPO</name>
<sequence>MTKQLGPAWEGGPLETYLSCERLPADASGKFTCPLMNYRWEERKYKEGIKWKFLEHQGPLFAPAYDPLPDDVKFHYNAWQWRRWLTFFAKMLDHEYTTKKTFCKNFFEMTIEERMLLINLTKCDFNEMATYYKRKIEEKKILSKKEKLVNTFFYYYLKLKIYAICI</sequence>
<dbReference type="GO" id="GO:0003677">
    <property type="term" value="F:DNA binding"/>
    <property type="evidence" value="ECO:0007669"/>
    <property type="project" value="InterPro"/>
</dbReference>
<dbReference type="GO" id="GO:0007059">
    <property type="term" value="P:chromosome segregation"/>
    <property type="evidence" value="ECO:0007669"/>
    <property type="project" value="TreeGrafter"/>
</dbReference>
<dbReference type="Proteomes" id="UP000594220">
    <property type="component" value="Unplaced"/>
</dbReference>
<accession>A0A7M4EEZ8</accession>
<dbReference type="InterPro" id="IPR013030">
    <property type="entry name" value="DNA_topo_DNA_db_N_dom2"/>
</dbReference>
<reference evidence="2" key="2">
    <citation type="submission" date="2025-09" db="UniProtKB">
        <authorList>
            <consortium name="Ensembl"/>
        </authorList>
    </citation>
    <scope>IDENTIFICATION</scope>
</reference>
<dbReference type="PANTHER" id="PTHR10290">
    <property type="entry name" value="DNA TOPOISOMERASE I"/>
    <property type="match status" value="1"/>
</dbReference>
<dbReference type="GO" id="GO:0005694">
    <property type="term" value="C:chromosome"/>
    <property type="evidence" value="ECO:0007669"/>
    <property type="project" value="InterPro"/>
</dbReference>
<dbReference type="GeneTree" id="ENSGT00940000166270"/>
<dbReference type="Pfam" id="PF02919">
    <property type="entry name" value="Topoisom_I_N"/>
    <property type="match status" value="1"/>
</dbReference>
<dbReference type="InterPro" id="IPR013034">
    <property type="entry name" value="DNA_topo_DNA_db_N_dom1"/>
</dbReference>
<dbReference type="Ensembl" id="ENSCPRT00005010412.1">
    <property type="protein sequence ID" value="ENSCPRP00005008841.1"/>
    <property type="gene ID" value="ENSCPRG00005006320.1"/>
</dbReference>
<dbReference type="Gene3D" id="2.170.11.10">
    <property type="entry name" value="DNA Topoisomerase I, domain 2"/>
    <property type="match status" value="1"/>
</dbReference>
<feature type="domain" description="DNA topoisomerase I DNA binding eukaryotic-type" evidence="1">
    <location>
        <begin position="49"/>
        <end position="148"/>
    </location>
</feature>
<dbReference type="GO" id="GO:0006260">
    <property type="term" value="P:DNA replication"/>
    <property type="evidence" value="ECO:0007669"/>
    <property type="project" value="TreeGrafter"/>
</dbReference>
<dbReference type="InterPro" id="IPR008336">
    <property type="entry name" value="TopoI_DNA-bd_euk"/>
</dbReference>
<reference evidence="2" key="1">
    <citation type="submission" date="2025-08" db="UniProtKB">
        <authorList>
            <consortium name="Ensembl"/>
        </authorList>
    </citation>
    <scope>IDENTIFICATION</scope>
</reference>
<evidence type="ECO:0000313" key="3">
    <source>
        <dbReference type="Proteomes" id="UP000594220"/>
    </source>
</evidence>
<keyword evidence="3" id="KW-1185">Reference proteome</keyword>
<protein>
    <recommendedName>
        <fullName evidence="1">DNA topoisomerase I DNA binding eukaryotic-type domain-containing protein</fullName>
    </recommendedName>
</protein>
<dbReference type="InterPro" id="IPR036202">
    <property type="entry name" value="TopoI_DNA-bd_euk_N_sf"/>
</dbReference>